<dbReference type="RefSeq" id="XP_018258830.1">
    <property type="nucleotide sequence ID" value="XM_018397704.1"/>
</dbReference>
<dbReference type="AlphaFoldDB" id="A0A0J9WDM1"/>
<reference evidence="1" key="1">
    <citation type="submission" date="2007-04" db="EMBL/GenBank/DDBJ databases">
        <authorList>
            <consortium name="The Broad Institute Genome Sequencing Platform"/>
            <person name="Birren B."/>
            <person name="Lander E."/>
            <person name="Galagan J."/>
            <person name="Nusbaum C."/>
            <person name="Devon K."/>
            <person name="Ma L.-J."/>
            <person name="Jaffe D."/>
            <person name="Butler J."/>
            <person name="Alvarez P."/>
            <person name="Gnerre S."/>
            <person name="Grabherr M."/>
            <person name="Kleber M."/>
            <person name="Mauceli E."/>
            <person name="Brockman W."/>
            <person name="MacCallum I.A."/>
            <person name="Young S."/>
            <person name="LaButti K."/>
            <person name="DeCaprio D."/>
            <person name="Crawford M."/>
            <person name="Koehrsen M."/>
            <person name="Engels R."/>
            <person name="Montgomery P."/>
            <person name="Pearson M."/>
            <person name="Howarth C."/>
            <person name="Larson L."/>
            <person name="White J."/>
            <person name="O'Leary S."/>
            <person name="Kodira C."/>
            <person name="Zeng Q."/>
            <person name="Yandava C."/>
            <person name="Alvarado L."/>
            <person name="Kistler C."/>
            <person name="Shim W.-B."/>
            <person name="Kang S."/>
            <person name="Woloshuk C."/>
        </authorList>
    </citation>
    <scope>NUCLEOTIDE SEQUENCE</scope>
    <source>
        <strain evidence="1">4287</strain>
    </source>
</reference>
<dbReference type="VEuPathDB" id="FungiDB:FOXG_17700"/>
<reference evidence="1" key="2">
    <citation type="journal article" date="2010" name="Nature">
        <title>Comparative genomics reveals mobile pathogenicity chromosomes in Fusarium.</title>
        <authorList>
            <person name="Ma L.J."/>
            <person name="van der Does H.C."/>
            <person name="Borkovich K.A."/>
            <person name="Coleman J.J."/>
            <person name="Daboussi M.J."/>
            <person name="Di Pietro A."/>
            <person name="Dufresne M."/>
            <person name="Freitag M."/>
            <person name="Grabherr M."/>
            <person name="Henrissat B."/>
            <person name="Houterman P.M."/>
            <person name="Kang S."/>
            <person name="Shim W.B."/>
            <person name="Woloshuk C."/>
            <person name="Xie X."/>
            <person name="Xu J.R."/>
            <person name="Antoniw J."/>
            <person name="Baker S.E."/>
            <person name="Bluhm B.H."/>
            <person name="Breakspear A."/>
            <person name="Brown D.W."/>
            <person name="Butchko R.A."/>
            <person name="Chapman S."/>
            <person name="Coulson R."/>
            <person name="Coutinho P.M."/>
            <person name="Danchin E.G."/>
            <person name="Diener A."/>
            <person name="Gale L.R."/>
            <person name="Gardiner D.M."/>
            <person name="Goff S."/>
            <person name="Hammond-Kosack K.E."/>
            <person name="Hilburn K."/>
            <person name="Hua-Van A."/>
            <person name="Jonkers W."/>
            <person name="Kazan K."/>
            <person name="Kodira C.D."/>
            <person name="Koehrsen M."/>
            <person name="Kumar L."/>
            <person name="Lee Y.H."/>
            <person name="Li L."/>
            <person name="Manners J.M."/>
            <person name="Miranda-Saavedra D."/>
            <person name="Mukherjee M."/>
            <person name="Park G."/>
            <person name="Park J."/>
            <person name="Park S.Y."/>
            <person name="Proctor R.H."/>
            <person name="Regev A."/>
            <person name="Ruiz-Roldan M.C."/>
            <person name="Sain D."/>
            <person name="Sakthikumar S."/>
            <person name="Sykes S."/>
            <person name="Schwartz D.C."/>
            <person name="Turgeon B.G."/>
            <person name="Wapinski I."/>
            <person name="Yoder O."/>
            <person name="Young S."/>
            <person name="Zeng Q."/>
            <person name="Zhou S."/>
            <person name="Galagan J."/>
            <person name="Cuomo C.A."/>
            <person name="Kistler H.C."/>
            <person name="Rep M."/>
        </authorList>
    </citation>
    <scope>NUCLEOTIDE SEQUENCE [LARGE SCALE GENOMIC DNA]</scope>
    <source>
        <strain evidence="1">4287</strain>
    </source>
</reference>
<evidence type="ECO:0000313" key="2">
    <source>
        <dbReference type="Proteomes" id="UP000009097"/>
    </source>
</evidence>
<dbReference type="KEGG" id="fox:FOXG_17700"/>
<dbReference type="GeneID" id="28958436"/>
<accession>A0A0J9WDM1</accession>
<name>A0A0J9WDM1_FUSO4</name>
<evidence type="ECO:0000313" key="1">
    <source>
        <dbReference type="EMBL" id="KNB20785.1"/>
    </source>
</evidence>
<protein>
    <submittedName>
        <fullName evidence="1">Uncharacterized protein</fullName>
    </submittedName>
</protein>
<gene>
    <name evidence="1" type="ORF">FOXG_17700</name>
</gene>
<sequence>MMLRIYCCTTLVKAGSVLTSRKSENLPTETIFRTSSTSPNDITCQEVLASEKYWGQLITHTKTPSPIFSRLITAILAYFDATSTGVLQPSEFCALMFAAGYSAEQFPPSIVSMIETTLPADLHKLDALLTNWFRSFPLDHRMGTQEFPLPPPLEPVNGRIRMRDQFRHALIYPPAPVVLDGLPMLSRLGLEQYFTCQMLRDPENLCARLNQLLGALPRLTDPETDRPFENQQIPRACFLPHLEVEEEKRRMIKRQLNEARDEMATGSIQATRDANEAIACAMWAASGGCWIDCNGTKQYSAGL</sequence>
<dbReference type="Proteomes" id="UP000009097">
    <property type="component" value="Unassembled WGS sequence"/>
</dbReference>
<dbReference type="OrthoDB" id="4382739at2759"/>
<dbReference type="EMBL" id="DS231772">
    <property type="protein sequence ID" value="KNB20785.1"/>
    <property type="molecule type" value="Genomic_DNA"/>
</dbReference>
<proteinExistence type="predicted"/>
<organism evidence="1 2">
    <name type="scientific">Fusarium oxysporum f. sp. lycopersici (strain 4287 / CBS 123668 / FGSC 9935 / NRRL 34936)</name>
    <name type="common">Fusarium vascular wilt of tomato</name>
    <dbReference type="NCBI Taxonomy" id="426428"/>
    <lineage>
        <taxon>Eukaryota</taxon>
        <taxon>Fungi</taxon>
        <taxon>Dikarya</taxon>
        <taxon>Ascomycota</taxon>
        <taxon>Pezizomycotina</taxon>
        <taxon>Sordariomycetes</taxon>
        <taxon>Hypocreomycetidae</taxon>
        <taxon>Hypocreales</taxon>
        <taxon>Nectriaceae</taxon>
        <taxon>Fusarium</taxon>
        <taxon>Fusarium oxysporum species complex</taxon>
    </lineage>
</organism>